<name>A0A2U0UIF0_9BACT</name>
<evidence type="ECO:0000313" key="2">
    <source>
        <dbReference type="Proteomes" id="UP000245870"/>
    </source>
</evidence>
<evidence type="ECO:0000313" key="1">
    <source>
        <dbReference type="EMBL" id="PVX57425.1"/>
    </source>
</evidence>
<proteinExistence type="predicted"/>
<dbReference type="EMBL" id="QENY01000004">
    <property type="protein sequence ID" value="PVX57425.1"/>
    <property type="molecule type" value="Genomic_DNA"/>
</dbReference>
<sequence length="31" mass="3808">MAKQLYDYWFVQFDFPDENGNRIKVVVERIS</sequence>
<dbReference type="AlphaFoldDB" id="A0A2U0UIF0"/>
<reference evidence="1 2" key="1">
    <citation type="submission" date="2018-05" db="EMBL/GenBank/DDBJ databases">
        <title>Genomic Encyclopedia of Type Strains, Phase IV (KMG-IV): sequencing the most valuable type-strain genomes for metagenomic binning, comparative biology and taxonomic classification.</title>
        <authorList>
            <person name="Goeker M."/>
        </authorList>
    </citation>
    <scope>NUCLEOTIDE SEQUENCE [LARGE SCALE GENOMIC DNA]</scope>
    <source>
        <strain evidence="1 2">DSM 100333</strain>
    </source>
</reference>
<gene>
    <name evidence="1" type="ORF">C7379_10441</name>
</gene>
<dbReference type="Proteomes" id="UP000245870">
    <property type="component" value="Unassembled WGS sequence"/>
</dbReference>
<keyword evidence="2" id="KW-1185">Reference proteome</keyword>
<accession>A0A2U0UIF0</accession>
<protein>
    <submittedName>
        <fullName evidence="1">Uncharacterized protein</fullName>
    </submittedName>
</protein>
<comment type="caution">
    <text evidence="1">The sequence shown here is derived from an EMBL/GenBank/DDBJ whole genome shotgun (WGS) entry which is preliminary data.</text>
</comment>
<organism evidence="1 2">
    <name type="scientific">Hallella colorans</name>
    <dbReference type="NCBI Taxonomy" id="1703337"/>
    <lineage>
        <taxon>Bacteria</taxon>
        <taxon>Pseudomonadati</taxon>
        <taxon>Bacteroidota</taxon>
        <taxon>Bacteroidia</taxon>
        <taxon>Bacteroidales</taxon>
        <taxon>Prevotellaceae</taxon>
        <taxon>Hallella</taxon>
    </lineage>
</organism>